<keyword evidence="1" id="KW-0805">Transcription regulation</keyword>
<dbReference type="InterPro" id="IPR018060">
    <property type="entry name" value="HTH_AraC"/>
</dbReference>
<evidence type="ECO:0000313" key="6">
    <source>
        <dbReference type="Proteomes" id="UP001199916"/>
    </source>
</evidence>
<sequence length="330" mass="38784">MNVNEHIWLWNLASIHVLDVRHVMMELGEQLLSYRLPASAFLYATKGSAQVWLDDVVHMTEHFHVFHGGKGTCVDIAAGENFEYYLILYKAMVPVIGGRDIVQLLENERPFDIQYEFPPQYPLALYDSISLMNQEWKQGSALEQLHVRTLFLQFVYELLWQMDRHGITTVKPDLITQAIRYIHDKYPESLSLDSIAQALNYNVHYFSRKFKRQMGQSPIAYLIQVRMEHAQNLLLNTNATLQEIAERVGYTDLYYFIRIFKKHAGLSPGKYRDSMLNMKKVPERPFSRFRTPIVKRSPKRYSMDVCENHYRIARQSDRRFAGTWHTTGRD</sequence>
<keyword evidence="3" id="KW-0804">Transcription</keyword>
<gene>
    <name evidence="5" type="ORF">LQV63_27325</name>
</gene>
<dbReference type="InterPro" id="IPR020449">
    <property type="entry name" value="Tscrpt_reg_AraC-type_HTH"/>
</dbReference>
<reference evidence="5 6" key="1">
    <citation type="submission" date="2021-11" db="EMBL/GenBank/DDBJ databases">
        <title>Draft genome sequence of Paenibacillus profundus YoMME, a new Gram-positive bacteria with exoelectrogenic properties.</title>
        <authorList>
            <person name="Hubenova Y."/>
            <person name="Hubenova E."/>
            <person name="Manasiev Y."/>
            <person name="Peykov S."/>
            <person name="Mitov M."/>
        </authorList>
    </citation>
    <scope>NUCLEOTIDE SEQUENCE [LARGE SCALE GENOMIC DNA]</scope>
    <source>
        <strain evidence="5 6">YoMME</strain>
    </source>
</reference>
<dbReference type="PANTHER" id="PTHR43280:SF2">
    <property type="entry name" value="HTH-TYPE TRANSCRIPTIONAL REGULATOR EXSA"/>
    <property type="match status" value="1"/>
</dbReference>
<keyword evidence="2" id="KW-0238">DNA-binding</keyword>
<accession>A0ABS8YMB7</accession>
<dbReference type="Pfam" id="PF12833">
    <property type="entry name" value="HTH_18"/>
    <property type="match status" value="1"/>
</dbReference>
<keyword evidence="6" id="KW-1185">Reference proteome</keyword>
<evidence type="ECO:0000256" key="2">
    <source>
        <dbReference type="ARBA" id="ARBA00023125"/>
    </source>
</evidence>
<evidence type="ECO:0000313" key="5">
    <source>
        <dbReference type="EMBL" id="MCE5172978.1"/>
    </source>
</evidence>
<evidence type="ECO:0000256" key="1">
    <source>
        <dbReference type="ARBA" id="ARBA00023015"/>
    </source>
</evidence>
<dbReference type="PROSITE" id="PS01124">
    <property type="entry name" value="HTH_ARAC_FAMILY_2"/>
    <property type="match status" value="1"/>
</dbReference>
<dbReference type="InterPro" id="IPR009057">
    <property type="entry name" value="Homeodomain-like_sf"/>
</dbReference>
<dbReference type="Proteomes" id="UP001199916">
    <property type="component" value="Unassembled WGS sequence"/>
</dbReference>
<proteinExistence type="predicted"/>
<evidence type="ECO:0000256" key="3">
    <source>
        <dbReference type="ARBA" id="ARBA00023163"/>
    </source>
</evidence>
<dbReference type="EMBL" id="JAJNBZ010000038">
    <property type="protein sequence ID" value="MCE5172978.1"/>
    <property type="molecule type" value="Genomic_DNA"/>
</dbReference>
<dbReference type="Gene3D" id="1.10.10.60">
    <property type="entry name" value="Homeodomain-like"/>
    <property type="match status" value="2"/>
</dbReference>
<dbReference type="SMART" id="SM00342">
    <property type="entry name" value="HTH_ARAC"/>
    <property type="match status" value="1"/>
</dbReference>
<evidence type="ECO:0000259" key="4">
    <source>
        <dbReference type="PROSITE" id="PS01124"/>
    </source>
</evidence>
<name>A0ABS8YMB7_9BACL</name>
<organism evidence="5 6">
    <name type="scientific">Paenibacillus profundus</name>
    <dbReference type="NCBI Taxonomy" id="1173085"/>
    <lineage>
        <taxon>Bacteria</taxon>
        <taxon>Bacillati</taxon>
        <taxon>Bacillota</taxon>
        <taxon>Bacilli</taxon>
        <taxon>Bacillales</taxon>
        <taxon>Paenibacillaceae</taxon>
        <taxon>Paenibacillus</taxon>
    </lineage>
</organism>
<comment type="caution">
    <text evidence="5">The sequence shown here is derived from an EMBL/GenBank/DDBJ whole genome shotgun (WGS) entry which is preliminary data.</text>
</comment>
<dbReference type="PANTHER" id="PTHR43280">
    <property type="entry name" value="ARAC-FAMILY TRANSCRIPTIONAL REGULATOR"/>
    <property type="match status" value="1"/>
</dbReference>
<dbReference type="RefSeq" id="WP_157259438.1">
    <property type="nucleotide sequence ID" value="NZ_JAJNBZ010000038.1"/>
</dbReference>
<dbReference type="PROSITE" id="PS00041">
    <property type="entry name" value="HTH_ARAC_FAMILY_1"/>
    <property type="match status" value="1"/>
</dbReference>
<dbReference type="PRINTS" id="PR00032">
    <property type="entry name" value="HTHARAC"/>
</dbReference>
<protein>
    <submittedName>
        <fullName evidence="5">AraC family transcriptional regulator</fullName>
    </submittedName>
</protein>
<feature type="domain" description="HTH araC/xylS-type" evidence="4">
    <location>
        <begin position="176"/>
        <end position="274"/>
    </location>
</feature>
<dbReference type="SUPFAM" id="SSF46689">
    <property type="entry name" value="Homeodomain-like"/>
    <property type="match status" value="2"/>
</dbReference>
<dbReference type="InterPro" id="IPR018062">
    <property type="entry name" value="HTH_AraC-typ_CS"/>
</dbReference>